<reference evidence="2 3" key="1">
    <citation type="submission" date="2023-11" db="EMBL/GenBank/DDBJ databases">
        <title>Paucibacter sp. nov., isolated from fresh soil in Korea.</title>
        <authorList>
            <person name="Le N.T.T."/>
        </authorList>
    </citation>
    <scope>NUCLEOTIDE SEQUENCE [LARGE SCALE GENOMIC DNA]</scope>
    <source>
        <strain evidence="2 3">R3-3</strain>
    </source>
</reference>
<feature type="region of interest" description="Disordered" evidence="1">
    <location>
        <begin position="1"/>
        <end position="20"/>
    </location>
</feature>
<evidence type="ECO:0000313" key="3">
    <source>
        <dbReference type="Proteomes" id="UP001285263"/>
    </source>
</evidence>
<gene>
    <name evidence="2" type="ORF">SNE35_18160</name>
</gene>
<dbReference type="EMBL" id="JAXCLA010000005">
    <property type="protein sequence ID" value="MDY0746442.1"/>
    <property type="molecule type" value="Genomic_DNA"/>
</dbReference>
<keyword evidence="3" id="KW-1185">Reference proteome</keyword>
<dbReference type="InterPro" id="IPR022118">
    <property type="entry name" value="Peptidase_C70_AvrRpt2"/>
</dbReference>
<dbReference type="Proteomes" id="UP001285263">
    <property type="component" value="Unassembled WGS sequence"/>
</dbReference>
<dbReference type="RefSeq" id="WP_320424350.1">
    <property type="nucleotide sequence ID" value="NZ_JAXCLA010000005.1"/>
</dbReference>
<evidence type="ECO:0000313" key="2">
    <source>
        <dbReference type="EMBL" id="MDY0746442.1"/>
    </source>
</evidence>
<evidence type="ECO:0000256" key="1">
    <source>
        <dbReference type="SAM" id="MobiDB-lite"/>
    </source>
</evidence>
<accession>A0ABU5DN11</accession>
<protein>
    <submittedName>
        <fullName evidence="2">Papain-like cysteine protease family protein</fullName>
    </submittedName>
</protein>
<organism evidence="2 3">
    <name type="scientific">Roseateles agri</name>
    <dbReference type="NCBI Taxonomy" id="3098619"/>
    <lineage>
        <taxon>Bacteria</taxon>
        <taxon>Pseudomonadati</taxon>
        <taxon>Pseudomonadota</taxon>
        <taxon>Betaproteobacteria</taxon>
        <taxon>Burkholderiales</taxon>
        <taxon>Sphaerotilaceae</taxon>
        <taxon>Roseateles</taxon>
    </lineage>
</organism>
<comment type="caution">
    <text evidence="2">The sequence shown here is derived from an EMBL/GenBank/DDBJ whole genome shotgun (WGS) entry which is preliminary data.</text>
</comment>
<proteinExistence type="predicted"/>
<dbReference type="Pfam" id="PF12385">
    <property type="entry name" value="Peptidase_C70"/>
    <property type="match status" value="1"/>
</dbReference>
<sequence length="197" mass="20921">MLADHNGPEIPAAPGVTATTRARTADVAATASAAEVAATSAVVLPIDWQGQPQASTWCWAACGAMILSANGTQTTVEEAAAIVLGPNPAIDDEERPGDALTAMGLVWKTQPNGVGAPLSAQSMEQWIVIGRRPVEIYWLYVDQTGHVALVTGYDASNNMWRLLDPLQDAGWVSYDYLLSYNGQASWDNTFYAIGNAL</sequence>
<name>A0ABU5DN11_9BURK</name>